<proteinExistence type="predicted"/>
<comment type="caution">
    <text evidence="1">The sequence shown here is derived from an EMBL/GenBank/DDBJ whole genome shotgun (WGS) entry which is preliminary data.</text>
</comment>
<keyword evidence="2" id="KW-1185">Reference proteome</keyword>
<dbReference type="Proteomes" id="UP000583800">
    <property type="component" value="Unassembled WGS sequence"/>
</dbReference>
<dbReference type="AlphaFoldDB" id="A0A7X0C8Q1"/>
<gene>
    <name evidence="1" type="ORF">FHU36_006211</name>
</gene>
<name>A0A7X0C8Q1_9ACTN</name>
<organism evidence="1 2">
    <name type="scientific">Nonomuraea muscovyensis</name>
    <dbReference type="NCBI Taxonomy" id="1124761"/>
    <lineage>
        <taxon>Bacteria</taxon>
        <taxon>Bacillati</taxon>
        <taxon>Actinomycetota</taxon>
        <taxon>Actinomycetes</taxon>
        <taxon>Streptosporangiales</taxon>
        <taxon>Streptosporangiaceae</taxon>
        <taxon>Nonomuraea</taxon>
    </lineage>
</organism>
<protein>
    <submittedName>
        <fullName evidence="1">Transposase</fullName>
    </submittedName>
</protein>
<evidence type="ECO:0000313" key="2">
    <source>
        <dbReference type="Proteomes" id="UP000583800"/>
    </source>
</evidence>
<dbReference type="PANTHER" id="PTHR30007:SF1">
    <property type="entry name" value="BLR1914 PROTEIN"/>
    <property type="match status" value="1"/>
</dbReference>
<reference evidence="1 2" key="1">
    <citation type="submission" date="2020-08" db="EMBL/GenBank/DDBJ databases">
        <title>Sequencing the genomes of 1000 actinobacteria strains.</title>
        <authorList>
            <person name="Klenk H.-P."/>
        </authorList>
    </citation>
    <scope>NUCLEOTIDE SEQUENCE [LARGE SCALE GENOMIC DNA]</scope>
    <source>
        <strain evidence="1 2">DSM 45913</strain>
    </source>
</reference>
<accession>A0A7X0C8Q1</accession>
<evidence type="ECO:0000313" key="1">
    <source>
        <dbReference type="EMBL" id="MBB6349666.1"/>
    </source>
</evidence>
<dbReference type="EMBL" id="JACHJB010000002">
    <property type="protein sequence ID" value="MBB6349666.1"/>
    <property type="molecule type" value="Genomic_DNA"/>
</dbReference>
<sequence length="124" mass="14282">MLSELHAAGQLDWSRAVIDSSHVRALKKIPSVRGRVGRPRKRPDCLLADRGYDHDKYRRLVWSAGIKPIIARRGTPHGSGLGVHRYVVERTIALLHWFRRLRIRWEVRDDIHEAFMTLAAAIVC</sequence>
<dbReference type="PANTHER" id="PTHR30007">
    <property type="entry name" value="PHP DOMAIN PROTEIN"/>
    <property type="match status" value="1"/>
</dbReference>